<comment type="caution">
    <text evidence="7">The sequence shown here is derived from an EMBL/GenBank/DDBJ whole genome shotgun (WGS) entry which is preliminary data.</text>
</comment>
<dbReference type="NCBIfam" id="TIGR03902">
    <property type="entry name" value="rhom_GG_sort"/>
    <property type="match status" value="1"/>
</dbReference>
<evidence type="ECO:0000259" key="6">
    <source>
        <dbReference type="Pfam" id="PF01694"/>
    </source>
</evidence>
<gene>
    <name evidence="7" type="ORF">VSF3289_02059</name>
</gene>
<dbReference type="Gene3D" id="1.20.1540.10">
    <property type="entry name" value="Rhomboid-like"/>
    <property type="match status" value="1"/>
</dbReference>
<accession>A0A1E3WRZ8</accession>
<feature type="transmembrane region" description="Helical" evidence="5">
    <location>
        <begin position="51"/>
        <end position="68"/>
    </location>
</feature>
<dbReference type="OrthoDB" id="196054at2"/>
<dbReference type="GO" id="GO:0016020">
    <property type="term" value="C:membrane"/>
    <property type="evidence" value="ECO:0007669"/>
    <property type="project" value="UniProtKB-SubCell"/>
</dbReference>
<feature type="transmembrane region" description="Helical" evidence="5">
    <location>
        <begin position="75"/>
        <end position="92"/>
    </location>
</feature>
<dbReference type="EMBL" id="MDCJ01000002">
    <property type="protein sequence ID" value="ODS11792.1"/>
    <property type="molecule type" value="Genomic_DNA"/>
</dbReference>
<feature type="domain" description="Peptidase S54 rhomboid" evidence="6">
    <location>
        <begin position="36"/>
        <end position="174"/>
    </location>
</feature>
<evidence type="ECO:0000256" key="4">
    <source>
        <dbReference type="ARBA" id="ARBA00023136"/>
    </source>
</evidence>
<evidence type="ECO:0000256" key="1">
    <source>
        <dbReference type="ARBA" id="ARBA00004141"/>
    </source>
</evidence>
<dbReference type="PATRIC" id="fig|45658.8.peg.2068"/>
<dbReference type="SUPFAM" id="SSF144091">
    <property type="entry name" value="Rhomboid-like"/>
    <property type="match status" value="1"/>
</dbReference>
<evidence type="ECO:0000313" key="8">
    <source>
        <dbReference type="Proteomes" id="UP000095131"/>
    </source>
</evidence>
<dbReference type="InterPro" id="IPR022764">
    <property type="entry name" value="Peptidase_S54_rhomboid_dom"/>
</dbReference>
<comment type="subcellular location">
    <subcellularLocation>
        <location evidence="1">Membrane</location>
        <topology evidence="1">Multi-pass membrane protein</topology>
    </subcellularLocation>
</comment>
<protein>
    <recommendedName>
        <fullName evidence="6">Peptidase S54 rhomboid domain-containing protein</fullName>
    </recommendedName>
</protein>
<dbReference type="InterPro" id="IPR035952">
    <property type="entry name" value="Rhomboid-like_sf"/>
</dbReference>
<name>A0A1E3WRZ8_9VIBR</name>
<organism evidence="7 8">
    <name type="scientific">Vibrio scophthalmi</name>
    <dbReference type="NCBI Taxonomy" id="45658"/>
    <lineage>
        <taxon>Bacteria</taxon>
        <taxon>Pseudomonadati</taxon>
        <taxon>Pseudomonadota</taxon>
        <taxon>Gammaproteobacteria</taxon>
        <taxon>Vibrionales</taxon>
        <taxon>Vibrionaceae</taxon>
        <taxon>Vibrio</taxon>
    </lineage>
</organism>
<reference evidence="7 8" key="1">
    <citation type="submission" date="2016-08" db="EMBL/GenBank/DDBJ databases">
        <title>Genome sequencing of Vibrio scophthalmi strain FP3289, an isolated from Paralichthys olivaceus.</title>
        <authorList>
            <person name="Han H.-J."/>
        </authorList>
    </citation>
    <scope>NUCLEOTIDE SEQUENCE [LARGE SCALE GENOMIC DNA]</scope>
    <source>
        <strain evidence="7 8">FP3289</strain>
    </source>
</reference>
<dbReference type="Pfam" id="PF01694">
    <property type="entry name" value="Rhomboid"/>
    <property type="match status" value="1"/>
</dbReference>
<evidence type="ECO:0000256" key="2">
    <source>
        <dbReference type="ARBA" id="ARBA00022692"/>
    </source>
</evidence>
<evidence type="ECO:0000256" key="3">
    <source>
        <dbReference type="ARBA" id="ARBA00022989"/>
    </source>
</evidence>
<dbReference type="Proteomes" id="UP000095131">
    <property type="component" value="Unassembled WGS sequence"/>
</dbReference>
<keyword evidence="2 5" id="KW-0812">Transmembrane</keyword>
<evidence type="ECO:0000256" key="5">
    <source>
        <dbReference type="SAM" id="Phobius"/>
    </source>
</evidence>
<proteinExistence type="predicted"/>
<sequence length="182" mass="20028">MQLIFLVMGVSVLCFGLQFEPLASLSAWRYDLIPAGQWLRILTGNFTHTNFNHLAMNLAGLWIICFIFRPGVRSLSTLLIFISLSVGIGMLYSDVQSYVGLSGTLHGLFAYYALREALQGRSSSWLLVVGVVAKVSWELTMGASQSSMELIGTRVAVEAHLFGVISGIVFALISYPLYKNAR</sequence>
<dbReference type="GO" id="GO:0004252">
    <property type="term" value="F:serine-type endopeptidase activity"/>
    <property type="evidence" value="ECO:0007669"/>
    <property type="project" value="InterPro"/>
</dbReference>
<keyword evidence="3 5" id="KW-1133">Transmembrane helix</keyword>
<keyword evidence="4 5" id="KW-0472">Membrane</keyword>
<evidence type="ECO:0000313" key="7">
    <source>
        <dbReference type="EMBL" id="ODS11792.1"/>
    </source>
</evidence>
<feature type="transmembrane region" description="Helical" evidence="5">
    <location>
        <begin position="159"/>
        <end position="178"/>
    </location>
</feature>
<dbReference type="AlphaFoldDB" id="A0A1E3WRZ8"/>
<dbReference type="InterPro" id="IPR023826">
    <property type="entry name" value="Rhom-like_SP_proteobac"/>
</dbReference>